<gene>
    <name evidence="1" type="ORF">BDA96_02G313000</name>
</gene>
<protein>
    <submittedName>
        <fullName evidence="1">Uncharacterized protein</fullName>
    </submittedName>
</protein>
<accession>A0A921RSV2</accession>
<dbReference type="Proteomes" id="UP000807115">
    <property type="component" value="Chromosome 2"/>
</dbReference>
<comment type="caution">
    <text evidence="1">The sequence shown here is derived from an EMBL/GenBank/DDBJ whole genome shotgun (WGS) entry which is preliminary data.</text>
</comment>
<proteinExistence type="predicted"/>
<reference evidence="1" key="1">
    <citation type="journal article" date="2019" name="BMC Genomics">
        <title>A new reference genome for Sorghum bicolor reveals high levels of sequence similarity between sweet and grain genotypes: implications for the genetics of sugar metabolism.</title>
        <authorList>
            <person name="Cooper E.A."/>
            <person name="Brenton Z.W."/>
            <person name="Flinn B.S."/>
            <person name="Jenkins J."/>
            <person name="Shu S."/>
            <person name="Flowers D."/>
            <person name="Luo F."/>
            <person name="Wang Y."/>
            <person name="Xia P."/>
            <person name="Barry K."/>
            <person name="Daum C."/>
            <person name="Lipzen A."/>
            <person name="Yoshinaga Y."/>
            <person name="Schmutz J."/>
            <person name="Saski C."/>
            <person name="Vermerris W."/>
            <person name="Kresovich S."/>
        </authorList>
    </citation>
    <scope>NUCLEOTIDE SEQUENCE</scope>
</reference>
<sequence length="60" mass="6959">MQIWVCSKNRWLRFCQYGSIYCSLSLVENVARVLLQVSFHLASEPEKLCLNLCSRGTNHI</sequence>
<evidence type="ECO:0000313" key="1">
    <source>
        <dbReference type="EMBL" id="KAG0544860.1"/>
    </source>
</evidence>
<organism evidence="1 2">
    <name type="scientific">Sorghum bicolor</name>
    <name type="common">Sorghum</name>
    <name type="synonym">Sorghum vulgare</name>
    <dbReference type="NCBI Taxonomy" id="4558"/>
    <lineage>
        <taxon>Eukaryota</taxon>
        <taxon>Viridiplantae</taxon>
        <taxon>Streptophyta</taxon>
        <taxon>Embryophyta</taxon>
        <taxon>Tracheophyta</taxon>
        <taxon>Spermatophyta</taxon>
        <taxon>Magnoliopsida</taxon>
        <taxon>Liliopsida</taxon>
        <taxon>Poales</taxon>
        <taxon>Poaceae</taxon>
        <taxon>PACMAD clade</taxon>
        <taxon>Panicoideae</taxon>
        <taxon>Andropogonodae</taxon>
        <taxon>Andropogoneae</taxon>
        <taxon>Sorghinae</taxon>
        <taxon>Sorghum</taxon>
    </lineage>
</organism>
<dbReference type="AlphaFoldDB" id="A0A921RSV2"/>
<dbReference type="EMBL" id="CM027681">
    <property type="protein sequence ID" value="KAG0544860.1"/>
    <property type="molecule type" value="Genomic_DNA"/>
</dbReference>
<reference evidence="1" key="2">
    <citation type="submission" date="2020-10" db="EMBL/GenBank/DDBJ databases">
        <authorList>
            <person name="Cooper E.A."/>
            <person name="Brenton Z.W."/>
            <person name="Flinn B.S."/>
            <person name="Jenkins J."/>
            <person name="Shu S."/>
            <person name="Flowers D."/>
            <person name="Luo F."/>
            <person name="Wang Y."/>
            <person name="Xia P."/>
            <person name="Barry K."/>
            <person name="Daum C."/>
            <person name="Lipzen A."/>
            <person name="Yoshinaga Y."/>
            <person name="Schmutz J."/>
            <person name="Saski C."/>
            <person name="Vermerris W."/>
            <person name="Kresovich S."/>
        </authorList>
    </citation>
    <scope>NUCLEOTIDE SEQUENCE</scope>
</reference>
<name>A0A921RSV2_SORBI</name>
<evidence type="ECO:0000313" key="2">
    <source>
        <dbReference type="Proteomes" id="UP000807115"/>
    </source>
</evidence>